<evidence type="ECO:0000259" key="5">
    <source>
        <dbReference type="PROSITE" id="PS50106"/>
    </source>
</evidence>
<dbReference type="Proteomes" id="UP000315010">
    <property type="component" value="Unassembled WGS sequence"/>
</dbReference>
<keyword evidence="3 6" id="KW-0378">Hydrolase</keyword>
<feature type="signal peptide" evidence="4">
    <location>
        <begin position="1"/>
        <end position="27"/>
    </location>
</feature>
<organism evidence="6 7">
    <name type="scientific">Novipirellula herctigrandis</name>
    <dbReference type="NCBI Taxonomy" id="2527986"/>
    <lineage>
        <taxon>Bacteria</taxon>
        <taxon>Pseudomonadati</taxon>
        <taxon>Planctomycetota</taxon>
        <taxon>Planctomycetia</taxon>
        <taxon>Pirellulales</taxon>
        <taxon>Pirellulaceae</taxon>
        <taxon>Novipirellula</taxon>
    </lineage>
</organism>
<keyword evidence="4" id="KW-0732">Signal</keyword>
<dbReference type="InterPro" id="IPR009003">
    <property type="entry name" value="Peptidase_S1_PA"/>
</dbReference>
<dbReference type="Gene3D" id="2.40.10.120">
    <property type="match status" value="1"/>
</dbReference>
<dbReference type="EMBL" id="SJPJ01000001">
    <property type="protein sequence ID" value="TWT80827.1"/>
    <property type="molecule type" value="Genomic_DNA"/>
</dbReference>
<evidence type="ECO:0000256" key="4">
    <source>
        <dbReference type="SAM" id="SignalP"/>
    </source>
</evidence>
<dbReference type="EC" id="3.4.21.107" evidence="6"/>
<protein>
    <submittedName>
        <fullName evidence="6">Putative periplasmic serine endoprotease DegP-like</fullName>
        <ecNumber evidence="6">3.4.21.107</ecNumber>
    </submittedName>
</protein>
<dbReference type="SMART" id="SM00228">
    <property type="entry name" value="PDZ"/>
    <property type="match status" value="2"/>
</dbReference>
<keyword evidence="2 6" id="KW-0645">Protease</keyword>
<dbReference type="PROSITE" id="PS50106">
    <property type="entry name" value="PDZ"/>
    <property type="match status" value="2"/>
</dbReference>
<dbReference type="InterPro" id="IPR001478">
    <property type="entry name" value="PDZ"/>
</dbReference>
<keyword evidence="7" id="KW-1185">Reference proteome</keyword>
<comment type="caution">
    <text evidence="6">The sequence shown here is derived from an EMBL/GenBank/DDBJ whole genome shotgun (WGS) entry which is preliminary data.</text>
</comment>
<dbReference type="AlphaFoldDB" id="A0A5C5Z1M2"/>
<feature type="domain" description="PDZ" evidence="5">
    <location>
        <begin position="416"/>
        <end position="510"/>
    </location>
</feature>
<sequence length="527" mass="55406" precursor="true">MKTTLNRSKWMATSLGLAASVGLFAGAAYVKADQAHRDPLANLSPEAAEAIDSANSLSSAFRTIANRVLPSVVAIENRPKMAWNTNQNIKPSSEPFDGENPFKGTPFEDMFKGHNFQIPPQGRFKIPTPNRPGPRGGIGSGVIIDESGIVLTNNHVVAGGGEVIVRTQDGREFIASHVWTDPKTDVAVVKIDDATDLVAAVLGNSDKVEIGDWVLALGQPFGLESTVTAGIISAKHRGIGITARENFLQTDAAINPGNSGGPLVNLRGEIVGINTAIHSRSGGNEGIGFAVPSNLVDWVSDQLIETGTVRRAYLGVGIQPVTQSLAKQLSVKPRGGVVVTDVFPGTPAAKAGLQTGDVIVRFGAEPVSTPQALQLIVERAPIGSTQTIEIVRNGKSVNLSFEAAEQTANFANRSNGVSNPAENKRMEDLGLEIAPVDADVAKQLGLDQVDGVVITMVADGSPADKAGLATGMLITQVDRVNVNTATDFEAAIAKNREEKKTGVLLLVRTEKGSRFVVLQSKFAVGPS</sequence>
<dbReference type="Gene3D" id="2.30.42.10">
    <property type="match status" value="2"/>
</dbReference>
<dbReference type="GO" id="GO:0004252">
    <property type="term" value="F:serine-type endopeptidase activity"/>
    <property type="evidence" value="ECO:0007669"/>
    <property type="project" value="InterPro"/>
</dbReference>
<dbReference type="PRINTS" id="PR00834">
    <property type="entry name" value="PROTEASES2C"/>
</dbReference>
<dbReference type="PANTHER" id="PTHR22939">
    <property type="entry name" value="SERINE PROTEASE FAMILY S1C HTRA-RELATED"/>
    <property type="match status" value="1"/>
</dbReference>
<comment type="similarity">
    <text evidence="1">Belongs to the peptidase S1C family.</text>
</comment>
<proteinExistence type="inferred from homology"/>
<evidence type="ECO:0000256" key="1">
    <source>
        <dbReference type="ARBA" id="ARBA00010541"/>
    </source>
</evidence>
<reference evidence="6 7" key="1">
    <citation type="submission" date="2019-02" db="EMBL/GenBank/DDBJ databases">
        <title>Deep-cultivation of Planctomycetes and their phenomic and genomic characterization uncovers novel biology.</title>
        <authorList>
            <person name="Wiegand S."/>
            <person name="Jogler M."/>
            <person name="Boedeker C."/>
            <person name="Pinto D."/>
            <person name="Vollmers J."/>
            <person name="Rivas-Marin E."/>
            <person name="Kohn T."/>
            <person name="Peeters S.H."/>
            <person name="Heuer A."/>
            <person name="Rast P."/>
            <person name="Oberbeckmann S."/>
            <person name="Bunk B."/>
            <person name="Jeske O."/>
            <person name="Meyerdierks A."/>
            <person name="Storesund J.E."/>
            <person name="Kallscheuer N."/>
            <person name="Luecker S."/>
            <person name="Lage O.M."/>
            <person name="Pohl T."/>
            <person name="Merkel B.J."/>
            <person name="Hornburger P."/>
            <person name="Mueller R.-W."/>
            <person name="Bruemmer F."/>
            <person name="Labrenz M."/>
            <person name="Spormann A.M."/>
            <person name="Op Den Camp H."/>
            <person name="Overmann J."/>
            <person name="Amann R."/>
            <person name="Jetten M.S.M."/>
            <person name="Mascher T."/>
            <person name="Medema M.H."/>
            <person name="Devos D.P."/>
            <person name="Kaster A.-K."/>
            <person name="Ovreas L."/>
            <person name="Rohde M."/>
            <person name="Galperin M.Y."/>
            <person name="Jogler C."/>
        </authorList>
    </citation>
    <scope>NUCLEOTIDE SEQUENCE [LARGE SCALE GENOMIC DNA]</scope>
    <source>
        <strain evidence="6 7">CA13</strain>
    </source>
</reference>
<dbReference type="RefSeq" id="WP_146396080.1">
    <property type="nucleotide sequence ID" value="NZ_SJPJ01000001.1"/>
</dbReference>
<dbReference type="InterPro" id="IPR036034">
    <property type="entry name" value="PDZ_sf"/>
</dbReference>
<accession>A0A5C5Z1M2</accession>
<dbReference type="InterPro" id="IPR001940">
    <property type="entry name" value="Peptidase_S1C"/>
</dbReference>
<dbReference type="OrthoDB" id="248175at2"/>
<dbReference type="Pfam" id="PF13180">
    <property type="entry name" value="PDZ_2"/>
    <property type="match status" value="2"/>
</dbReference>
<feature type="domain" description="PDZ" evidence="5">
    <location>
        <begin position="303"/>
        <end position="376"/>
    </location>
</feature>
<dbReference type="GO" id="GO:0006508">
    <property type="term" value="P:proteolysis"/>
    <property type="evidence" value="ECO:0007669"/>
    <property type="project" value="UniProtKB-KW"/>
</dbReference>
<gene>
    <name evidence="6" type="primary">degP1_2</name>
    <name evidence="6" type="ORF">CA13_22730</name>
</gene>
<dbReference type="PANTHER" id="PTHR22939:SF129">
    <property type="entry name" value="SERINE PROTEASE HTRA2, MITOCHONDRIAL"/>
    <property type="match status" value="1"/>
</dbReference>
<evidence type="ECO:0000256" key="3">
    <source>
        <dbReference type="ARBA" id="ARBA00022801"/>
    </source>
</evidence>
<dbReference type="Pfam" id="PF13365">
    <property type="entry name" value="Trypsin_2"/>
    <property type="match status" value="1"/>
</dbReference>
<evidence type="ECO:0000256" key="2">
    <source>
        <dbReference type="ARBA" id="ARBA00022670"/>
    </source>
</evidence>
<name>A0A5C5Z1M2_9BACT</name>
<evidence type="ECO:0000313" key="6">
    <source>
        <dbReference type="EMBL" id="TWT80827.1"/>
    </source>
</evidence>
<evidence type="ECO:0000313" key="7">
    <source>
        <dbReference type="Proteomes" id="UP000315010"/>
    </source>
</evidence>
<feature type="chain" id="PRO_5022859149" evidence="4">
    <location>
        <begin position="28"/>
        <end position="527"/>
    </location>
</feature>
<dbReference type="SUPFAM" id="SSF50156">
    <property type="entry name" value="PDZ domain-like"/>
    <property type="match status" value="2"/>
</dbReference>
<dbReference type="SUPFAM" id="SSF50494">
    <property type="entry name" value="Trypsin-like serine proteases"/>
    <property type="match status" value="1"/>
</dbReference>